<proteinExistence type="predicted"/>
<keyword evidence="2" id="KW-1185">Reference proteome</keyword>
<organism evidence="1 2">
    <name type="scientific">Senna tora</name>
    <dbReference type="NCBI Taxonomy" id="362788"/>
    <lineage>
        <taxon>Eukaryota</taxon>
        <taxon>Viridiplantae</taxon>
        <taxon>Streptophyta</taxon>
        <taxon>Embryophyta</taxon>
        <taxon>Tracheophyta</taxon>
        <taxon>Spermatophyta</taxon>
        <taxon>Magnoliopsida</taxon>
        <taxon>eudicotyledons</taxon>
        <taxon>Gunneridae</taxon>
        <taxon>Pentapetalae</taxon>
        <taxon>rosids</taxon>
        <taxon>fabids</taxon>
        <taxon>Fabales</taxon>
        <taxon>Fabaceae</taxon>
        <taxon>Caesalpinioideae</taxon>
        <taxon>Cassia clade</taxon>
        <taxon>Senna</taxon>
    </lineage>
</organism>
<dbReference type="AlphaFoldDB" id="A0A834X5L6"/>
<dbReference type="EMBL" id="JAAIUW010000003">
    <property type="protein sequence ID" value="KAF7839078.1"/>
    <property type="molecule type" value="Genomic_DNA"/>
</dbReference>
<protein>
    <submittedName>
        <fullName evidence="1">Uncharacterized protein</fullName>
    </submittedName>
</protein>
<dbReference type="Proteomes" id="UP000634136">
    <property type="component" value="Unassembled WGS sequence"/>
</dbReference>
<sequence length="46" mass="5228">MTLIIGAPFDLVRNIQMFALIYRGMEAQKQLELANYSIHGYKIGAQ</sequence>
<accession>A0A834X5L6</accession>
<name>A0A834X5L6_9FABA</name>
<reference evidence="1" key="1">
    <citation type="submission" date="2020-09" db="EMBL/GenBank/DDBJ databases">
        <title>Genome-Enabled Discovery of Anthraquinone Biosynthesis in Senna tora.</title>
        <authorList>
            <person name="Kang S.-H."/>
            <person name="Pandey R.P."/>
            <person name="Lee C.-M."/>
            <person name="Sim J.-S."/>
            <person name="Jeong J.-T."/>
            <person name="Choi B.-S."/>
            <person name="Jung M."/>
            <person name="Ginzburg D."/>
            <person name="Zhao K."/>
            <person name="Won S.Y."/>
            <person name="Oh T.-J."/>
            <person name="Yu Y."/>
            <person name="Kim N.-H."/>
            <person name="Lee O.R."/>
            <person name="Lee T.-H."/>
            <person name="Bashyal P."/>
            <person name="Kim T.-S."/>
            <person name="Lee W.-H."/>
            <person name="Kawkins C."/>
            <person name="Kim C.-K."/>
            <person name="Kim J.S."/>
            <person name="Ahn B.O."/>
            <person name="Rhee S.Y."/>
            <person name="Sohng J.K."/>
        </authorList>
    </citation>
    <scope>NUCLEOTIDE SEQUENCE</scope>
    <source>
        <tissue evidence="1">Leaf</tissue>
    </source>
</reference>
<evidence type="ECO:0000313" key="2">
    <source>
        <dbReference type="Proteomes" id="UP000634136"/>
    </source>
</evidence>
<comment type="caution">
    <text evidence="1">The sequence shown here is derived from an EMBL/GenBank/DDBJ whole genome shotgun (WGS) entry which is preliminary data.</text>
</comment>
<gene>
    <name evidence="1" type="ORF">G2W53_007560</name>
</gene>
<evidence type="ECO:0000313" key="1">
    <source>
        <dbReference type="EMBL" id="KAF7839078.1"/>
    </source>
</evidence>